<reference evidence="1 2" key="1">
    <citation type="submission" date="2012-05" db="EMBL/GenBank/DDBJ databases">
        <title>The Genome Sequence of Eubacteriaceae bacterium CM2.</title>
        <authorList>
            <consortium name="The Broad Institute Genome Sequencing Platform"/>
            <person name="Earl A."/>
            <person name="Ward D."/>
            <person name="Feldgarden M."/>
            <person name="Gevers D."/>
            <person name="Sizova M."/>
            <person name="Hazen A."/>
            <person name="Epstein S."/>
            <person name="Walker B."/>
            <person name="Young S.K."/>
            <person name="Zeng Q."/>
            <person name="Gargeya S."/>
            <person name="Fitzgerald M."/>
            <person name="Haas B."/>
            <person name="Abouelleil A."/>
            <person name="Alvarado L."/>
            <person name="Arachchi H.M."/>
            <person name="Berlin A."/>
            <person name="Chapman S.B."/>
            <person name="Goldberg J."/>
            <person name="Griggs A."/>
            <person name="Gujja S."/>
            <person name="Hansen M."/>
            <person name="Howarth C."/>
            <person name="Imamovic A."/>
            <person name="Larimer J."/>
            <person name="McCowen C."/>
            <person name="Montmayeur A."/>
            <person name="Murphy C."/>
            <person name="Neiman D."/>
            <person name="Pearson M."/>
            <person name="Priest M."/>
            <person name="Roberts A."/>
            <person name="Saif S."/>
            <person name="Shea T."/>
            <person name="Sisk P."/>
            <person name="Sykes S."/>
            <person name="Wortman J."/>
            <person name="Nusbaum C."/>
            <person name="Birren B."/>
        </authorList>
    </citation>
    <scope>NUCLEOTIDE SEQUENCE [LARGE SCALE GENOMIC DNA]</scope>
    <source>
        <strain evidence="1 2">CM2</strain>
    </source>
</reference>
<organism evidence="1 2">
    <name type="scientific">Peptoanaerobacter stomatis</name>
    <dbReference type="NCBI Taxonomy" id="796937"/>
    <lineage>
        <taxon>Bacteria</taxon>
        <taxon>Bacillati</taxon>
        <taxon>Bacillota</taxon>
        <taxon>Clostridia</taxon>
        <taxon>Peptostreptococcales</taxon>
        <taxon>Filifactoraceae</taxon>
        <taxon>Peptoanaerobacter</taxon>
    </lineage>
</organism>
<name>V9HV56_9FIRM</name>
<gene>
    <name evidence="1" type="ORF">HMPREF9630_00127</name>
</gene>
<protein>
    <submittedName>
        <fullName evidence="1">Uncharacterized protein</fullName>
    </submittedName>
</protein>
<accession>V9HV56</accession>
<evidence type="ECO:0000313" key="1">
    <source>
        <dbReference type="EMBL" id="EHL18402.1"/>
    </source>
</evidence>
<dbReference type="Proteomes" id="UP000017818">
    <property type="component" value="Unassembled WGS sequence"/>
</dbReference>
<dbReference type="AlphaFoldDB" id="V9HV56"/>
<evidence type="ECO:0000313" key="2">
    <source>
        <dbReference type="Proteomes" id="UP000017818"/>
    </source>
</evidence>
<sequence>MSQDLSKTNKHKILLISCITISNTIQLMRNKPDLEPVILVVSIYNDI</sequence>
<proteinExistence type="predicted"/>
<dbReference type="HOGENOM" id="CLU_3171328_0_0_9"/>
<comment type="caution">
    <text evidence="1">The sequence shown here is derived from an EMBL/GenBank/DDBJ whole genome shotgun (WGS) entry which is preliminary data.</text>
</comment>
<dbReference type="EMBL" id="AFZF02000008">
    <property type="protein sequence ID" value="EHL18402.1"/>
    <property type="molecule type" value="Genomic_DNA"/>
</dbReference>